<dbReference type="Proteomes" id="UP000001357">
    <property type="component" value="Unassembled WGS sequence"/>
</dbReference>
<feature type="binding site" evidence="14">
    <location>
        <position position="427"/>
    </location>
    <ligand>
        <name>Mg(2+)</name>
        <dbReference type="ChEBI" id="CHEBI:18420"/>
    </ligand>
</feature>
<dbReference type="InterPro" id="IPR032631">
    <property type="entry name" value="P-type_ATPase_N"/>
</dbReference>
<dbReference type="OMA" id="AISTHRH"/>
<dbReference type="GO" id="GO:0005783">
    <property type="term" value="C:endoplasmic reticulum"/>
    <property type="evidence" value="ECO:0000318"/>
    <property type="project" value="GO_Central"/>
</dbReference>
<accession>A9V2H2</accession>
<keyword evidence="10 15" id="KW-0472">Membrane</keyword>
<keyword evidence="3 15" id="KW-0812">Transmembrane</keyword>
<dbReference type="InterPro" id="IPR018303">
    <property type="entry name" value="ATPase_P-typ_P_site"/>
</dbReference>
<sequence length="1123" mass="126684">MWRTYHGRDGPRTFGVRVAQPHQHHLAAGDLDLYCDNRVITSKYTLLTFLPINLFEQFQRIANFYFLIPGVAIIEPITSVLPLLFVIGVTAIKQAYEDYKRHQADAVINLSECKTLQADGTLAPCYYKDIVCVPRRGLDATYIYHGHDRGRLIANLLLVQQAVGDIVQVCNEQEIPCDLVVVASALESRDCYITTANLDGESTLKVRYCPKLSQGWGPAELARQDKLTVEAGVPNAILYDFDGRIRSGETVEALTTKNVLLKGARLKGTPWVLGIAVYTGDDSKLALNQPKTKYKFSTAESRLNIFLAFYFLWLILVCTISTVYGEEWRSDARRFWPLRGQDTQIATDLTYRVGDVIVTWLRFMLLYNWVIPISLYVTLELQKLAGSLLINWDLKLYDEHLDEPATARTSDLIEDLGQVEHVFADKTGTLTENRMVFKKCNVRGHAFEVQGDYERLVPAGSEKTRASLNSAAGPSALNTAPSDVWHDTSSIREMFMCLALCHTVSYEDSVDESAQHTFTRQRKMTSVSPDEEALVRAAALPEVGIHFFDRSDDTIQLEIDGQRIEYELLHIMEFSSARMRMSVLVRDPNGQATLYTKGADAAVMQRCRAQSSPQSTTEEQQAELHQLQEQLDEYSRQGLRTLAVAARQLSADELEHAIELLTEASQAMEDRKGKLRDAYETLERDLDLIGVTAVEDRLQDGVPETMIALREAGIRTWVLTGDKVQTAINISLSAGHFSHSATQLKLLGLREADACGQALKELLPQPSSTTLNCSVRLPPSVSDEDGNSVQGGGKAVAGRKPVTLAIGDGANDVAMIREAHVGVGILGKEGRQAARSSDYSIGQFRFLKPLLLVHGHYCYWRIAYTIQFFFYKNLAYILPCLFYGPISLFSAQVIYEQWNLTFWNLFFTSLPVLCFGIFEKDIDERVLLRTPRIYPEFVGNAVLSYRKFFEWTITGVWQGTAAYYGVTLALERHRPTVTLWWYGMTIYSLMLLLVTLRIAFDMRYWTWMSHVCVWGSLLAYVAFNLVESGILFVWGEESSTGGYYWVFYDMLGSEIFWGTLVGMAGIAILPHYLFSLYMRFFRPTLLQQCQASEWEQLRAMLGVFTCDCCVPGLYGVVKNSDYV</sequence>
<dbReference type="GeneID" id="5892034"/>
<evidence type="ECO:0000256" key="6">
    <source>
        <dbReference type="ARBA" id="ARBA00022840"/>
    </source>
</evidence>
<feature type="binding site" evidence="14">
    <location>
        <position position="808"/>
    </location>
    <ligand>
        <name>Mg(2+)</name>
        <dbReference type="ChEBI" id="CHEBI:18420"/>
    </ligand>
</feature>
<dbReference type="PANTHER" id="PTHR24092:SF175">
    <property type="entry name" value="PHOSPHOLIPID-TRANSPORTING ATPASE"/>
    <property type="match status" value="1"/>
</dbReference>
<dbReference type="SUPFAM" id="SSF81653">
    <property type="entry name" value="Calcium ATPase, transduction domain A"/>
    <property type="match status" value="1"/>
</dbReference>
<dbReference type="InterPro" id="IPR008250">
    <property type="entry name" value="ATPase_P-typ_transduc_dom_A_sf"/>
</dbReference>
<dbReference type="Pfam" id="PF16209">
    <property type="entry name" value="PhoLip_ATPase_N"/>
    <property type="match status" value="1"/>
</dbReference>
<feature type="active site" description="4-aspartylphosphate intermediate" evidence="12">
    <location>
        <position position="425"/>
    </location>
</feature>
<dbReference type="NCBIfam" id="TIGR01494">
    <property type="entry name" value="ATPase_P-type"/>
    <property type="match status" value="1"/>
</dbReference>
<evidence type="ECO:0000256" key="15">
    <source>
        <dbReference type="RuleBase" id="RU362033"/>
    </source>
</evidence>
<evidence type="ECO:0000256" key="14">
    <source>
        <dbReference type="PIRSR" id="PIRSR606539-3"/>
    </source>
</evidence>
<feature type="binding site" evidence="13">
    <location>
        <position position="722"/>
    </location>
    <ligand>
        <name>ATP</name>
        <dbReference type="ChEBI" id="CHEBI:30616"/>
    </ligand>
</feature>
<protein>
    <recommendedName>
        <fullName evidence="15">Phospholipid-transporting ATPase</fullName>
        <ecNumber evidence="15">7.6.2.1</ecNumber>
    </recommendedName>
</protein>
<feature type="binding site" evidence="14">
    <location>
        <position position="425"/>
    </location>
    <ligand>
        <name>Mg(2+)</name>
        <dbReference type="ChEBI" id="CHEBI:18420"/>
    </ligand>
</feature>
<evidence type="ECO:0000256" key="10">
    <source>
        <dbReference type="ARBA" id="ARBA00023136"/>
    </source>
</evidence>
<name>A9V2H2_MONBE</name>
<dbReference type="SUPFAM" id="SSF81660">
    <property type="entry name" value="Metal cation-transporting ATPase, ATP-binding domain N"/>
    <property type="match status" value="1"/>
</dbReference>
<dbReference type="NCBIfam" id="TIGR01652">
    <property type="entry name" value="ATPase-Plipid"/>
    <property type="match status" value="1"/>
</dbReference>
<dbReference type="InterPro" id="IPR006539">
    <property type="entry name" value="P-type_ATPase_IV"/>
</dbReference>
<keyword evidence="5 13" id="KW-0547">Nucleotide-binding</keyword>
<dbReference type="STRING" id="81824.A9V2H2"/>
<keyword evidence="4 14" id="KW-0479">Metal-binding</keyword>
<feature type="binding site" evidence="13">
    <location>
        <position position="427"/>
    </location>
    <ligand>
        <name>ATP</name>
        <dbReference type="ChEBI" id="CHEBI:30616"/>
    </ligand>
</feature>
<dbReference type="SUPFAM" id="SSF56784">
    <property type="entry name" value="HAD-like"/>
    <property type="match status" value="1"/>
</dbReference>
<keyword evidence="20" id="KW-1185">Reference proteome</keyword>
<evidence type="ECO:0000256" key="16">
    <source>
        <dbReference type="SAM" id="Coils"/>
    </source>
</evidence>
<comment type="catalytic activity">
    <reaction evidence="11 15">
        <text>ATP + H2O + phospholipidSide 1 = ADP + phosphate + phospholipidSide 2.</text>
        <dbReference type="EC" id="7.6.2.1"/>
    </reaction>
</comment>
<evidence type="ECO:0000256" key="12">
    <source>
        <dbReference type="PIRSR" id="PIRSR606539-1"/>
    </source>
</evidence>
<comment type="cofactor">
    <cofactor evidence="14">
        <name>Mg(2+)</name>
        <dbReference type="ChEBI" id="CHEBI:18420"/>
    </cofactor>
</comment>
<evidence type="ECO:0000313" key="19">
    <source>
        <dbReference type="EMBL" id="EDQ88256.1"/>
    </source>
</evidence>
<dbReference type="KEGG" id="mbr:MONBRDRAFT_26477"/>
<feature type="transmembrane region" description="Helical" evidence="15">
    <location>
        <begin position="303"/>
        <end position="324"/>
    </location>
</feature>
<comment type="subcellular location">
    <subcellularLocation>
        <location evidence="1 15">Membrane</location>
        <topology evidence="1 15">Multi-pass membrane protein</topology>
    </subcellularLocation>
</comment>
<dbReference type="EMBL" id="CH991555">
    <property type="protein sequence ID" value="EDQ88256.1"/>
    <property type="molecule type" value="Genomic_DNA"/>
</dbReference>
<keyword evidence="9 15" id="KW-1133">Transmembrane helix</keyword>
<feature type="binding site" evidence="13">
    <location>
        <position position="794"/>
    </location>
    <ligand>
        <name>ATP</name>
        <dbReference type="ChEBI" id="CHEBI:30616"/>
    </ligand>
</feature>
<reference evidence="19 20" key="1">
    <citation type="journal article" date="2008" name="Nature">
        <title>The genome of the choanoflagellate Monosiga brevicollis and the origin of metazoans.</title>
        <authorList>
            <consortium name="JGI Sequencing"/>
            <person name="King N."/>
            <person name="Westbrook M.J."/>
            <person name="Young S.L."/>
            <person name="Kuo A."/>
            <person name="Abedin M."/>
            <person name="Chapman J."/>
            <person name="Fairclough S."/>
            <person name="Hellsten U."/>
            <person name="Isogai Y."/>
            <person name="Letunic I."/>
            <person name="Marr M."/>
            <person name="Pincus D."/>
            <person name="Putnam N."/>
            <person name="Rokas A."/>
            <person name="Wright K.J."/>
            <person name="Zuzow R."/>
            <person name="Dirks W."/>
            <person name="Good M."/>
            <person name="Goodstein D."/>
            <person name="Lemons D."/>
            <person name="Li W."/>
            <person name="Lyons J.B."/>
            <person name="Morris A."/>
            <person name="Nichols S."/>
            <person name="Richter D.J."/>
            <person name="Salamov A."/>
            <person name="Bork P."/>
            <person name="Lim W.A."/>
            <person name="Manning G."/>
            <person name="Miller W.T."/>
            <person name="McGinnis W."/>
            <person name="Shapiro H."/>
            <person name="Tjian R."/>
            <person name="Grigoriev I.V."/>
            <person name="Rokhsar D."/>
        </authorList>
    </citation>
    <scope>NUCLEOTIDE SEQUENCE [LARGE SCALE GENOMIC DNA]</scope>
    <source>
        <strain evidence="20">MX1 / ATCC 50154</strain>
    </source>
</reference>
<keyword evidence="6 13" id="KW-0067">ATP-binding</keyword>
<dbReference type="InParanoid" id="A9V2H2"/>
<evidence type="ECO:0000256" key="2">
    <source>
        <dbReference type="ARBA" id="ARBA00008109"/>
    </source>
</evidence>
<evidence type="ECO:0000259" key="17">
    <source>
        <dbReference type="Pfam" id="PF16209"/>
    </source>
</evidence>
<dbReference type="InterPro" id="IPR023214">
    <property type="entry name" value="HAD_sf"/>
</dbReference>
<dbReference type="AlphaFoldDB" id="A9V2H2"/>
<feature type="binding site" evidence="13">
    <location>
        <position position="426"/>
    </location>
    <ligand>
        <name>ATP</name>
        <dbReference type="ChEBI" id="CHEBI:30616"/>
    </ligand>
</feature>
<comment type="similarity">
    <text evidence="2 15">Belongs to the cation transport ATPase (P-type) (TC 3.A.3) family. Type IV subfamily.</text>
</comment>
<dbReference type="PROSITE" id="PS00154">
    <property type="entry name" value="ATPASE_E1_E2"/>
    <property type="match status" value="1"/>
</dbReference>
<dbReference type="InterPro" id="IPR001757">
    <property type="entry name" value="P_typ_ATPase"/>
</dbReference>
<dbReference type="PRINTS" id="PR00119">
    <property type="entry name" value="CATATPASE"/>
</dbReference>
<dbReference type="FunCoup" id="A9V2H2">
    <property type="interactions" value="530"/>
</dbReference>
<dbReference type="Gene3D" id="3.40.1110.10">
    <property type="entry name" value="Calcium-transporting ATPase, cytoplasmic domain N"/>
    <property type="match status" value="1"/>
</dbReference>
<dbReference type="Gene3D" id="3.40.50.1000">
    <property type="entry name" value="HAD superfamily/HAD-like"/>
    <property type="match status" value="1"/>
</dbReference>
<evidence type="ECO:0000256" key="11">
    <source>
        <dbReference type="ARBA" id="ARBA00034036"/>
    </source>
</evidence>
<dbReference type="PANTHER" id="PTHR24092">
    <property type="entry name" value="PROBABLE PHOSPHOLIPID-TRANSPORTING ATPASE"/>
    <property type="match status" value="1"/>
</dbReference>
<feature type="binding site" evidence="13">
    <location>
        <position position="425"/>
    </location>
    <ligand>
        <name>ATP</name>
        <dbReference type="ChEBI" id="CHEBI:30616"/>
    </ligand>
</feature>
<dbReference type="GO" id="GO:0045332">
    <property type="term" value="P:phospholipid translocation"/>
    <property type="evidence" value="ECO:0000318"/>
    <property type="project" value="GO_Central"/>
</dbReference>
<evidence type="ECO:0000313" key="20">
    <source>
        <dbReference type="Proteomes" id="UP000001357"/>
    </source>
</evidence>
<feature type="binding site" evidence="13">
    <location>
        <position position="721"/>
    </location>
    <ligand>
        <name>ATP</name>
        <dbReference type="ChEBI" id="CHEBI:30616"/>
    </ligand>
</feature>
<evidence type="ECO:0000256" key="1">
    <source>
        <dbReference type="ARBA" id="ARBA00004141"/>
    </source>
</evidence>
<evidence type="ECO:0000256" key="9">
    <source>
        <dbReference type="ARBA" id="ARBA00022989"/>
    </source>
</evidence>
<feature type="binding site" evidence="14">
    <location>
        <position position="812"/>
    </location>
    <ligand>
        <name>Mg(2+)</name>
        <dbReference type="ChEBI" id="CHEBI:18420"/>
    </ligand>
</feature>
<organism evidence="19 20">
    <name type="scientific">Monosiga brevicollis</name>
    <name type="common">Choanoflagellate</name>
    <dbReference type="NCBI Taxonomy" id="81824"/>
    <lineage>
        <taxon>Eukaryota</taxon>
        <taxon>Choanoflagellata</taxon>
        <taxon>Craspedida</taxon>
        <taxon>Salpingoecidae</taxon>
        <taxon>Monosiga</taxon>
    </lineage>
</organism>
<dbReference type="Pfam" id="PF13246">
    <property type="entry name" value="Cation_ATPase"/>
    <property type="match status" value="1"/>
</dbReference>
<proteinExistence type="inferred from homology"/>
<evidence type="ECO:0000256" key="4">
    <source>
        <dbReference type="ARBA" id="ARBA00022723"/>
    </source>
</evidence>
<feature type="binding site" evidence="13">
    <location>
        <position position="574"/>
    </location>
    <ligand>
        <name>ATP</name>
        <dbReference type="ChEBI" id="CHEBI:30616"/>
    </ligand>
</feature>
<dbReference type="InterPro" id="IPR036412">
    <property type="entry name" value="HAD-like_sf"/>
</dbReference>
<keyword evidence="8 15" id="KW-1278">Translocase</keyword>
<keyword evidence="7 14" id="KW-0460">Magnesium</keyword>
<dbReference type="Gene3D" id="2.70.150.10">
    <property type="entry name" value="Calcium-transporting ATPase, cytoplasmic transduction domain A"/>
    <property type="match status" value="1"/>
</dbReference>
<dbReference type="Pfam" id="PF16212">
    <property type="entry name" value="PhoLip_ATPase_C"/>
    <property type="match status" value="1"/>
</dbReference>
<dbReference type="SUPFAM" id="SSF81665">
    <property type="entry name" value="Calcium ATPase, transmembrane domain M"/>
    <property type="match status" value="1"/>
</dbReference>
<dbReference type="InterPro" id="IPR023298">
    <property type="entry name" value="ATPase_P-typ_TM_dom_sf"/>
</dbReference>
<feature type="binding site" evidence="13">
    <location>
        <position position="811"/>
    </location>
    <ligand>
        <name>ATP</name>
        <dbReference type="ChEBI" id="CHEBI:30616"/>
    </ligand>
</feature>
<feature type="binding site" evidence="13">
    <location>
        <position position="812"/>
    </location>
    <ligand>
        <name>ATP</name>
        <dbReference type="ChEBI" id="CHEBI:30616"/>
    </ligand>
</feature>
<evidence type="ECO:0000256" key="7">
    <source>
        <dbReference type="ARBA" id="ARBA00022842"/>
    </source>
</evidence>
<feature type="domain" description="P-type ATPase N-terminal" evidence="17">
    <location>
        <begin position="32"/>
        <end position="76"/>
    </location>
</feature>
<dbReference type="GO" id="GO:0005886">
    <property type="term" value="C:plasma membrane"/>
    <property type="evidence" value="ECO:0000318"/>
    <property type="project" value="GO_Central"/>
</dbReference>
<keyword evidence="16" id="KW-0175">Coiled coil</keyword>
<feature type="transmembrane region" description="Helical" evidence="15">
    <location>
        <begin position="1055"/>
        <end position="1074"/>
    </location>
</feature>
<feature type="coiled-coil region" evidence="16">
    <location>
        <begin position="617"/>
        <end position="685"/>
    </location>
</feature>
<feature type="transmembrane region" description="Helical" evidence="15">
    <location>
        <begin position="874"/>
        <end position="895"/>
    </location>
</feature>
<feature type="transmembrane region" description="Helical" evidence="15">
    <location>
        <begin position="901"/>
        <end position="918"/>
    </location>
</feature>
<dbReference type="InterPro" id="IPR032630">
    <property type="entry name" value="P_typ_ATPase_c"/>
</dbReference>
<dbReference type="EC" id="7.6.2.1" evidence="15"/>
<gene>
    <name evidence="19" type="ORF">MONBRDRAFT_26477</name>
</gene>
<dbReference type="RefSeq" id="XP_001746849.1">
    <property type="nucleotide sequence ID" value="XM_001746797.1"/>
</dbReference>
<dbReference type="InterPro" id="IPR023299">
    <property type="entry name" value="ATPase_P-typ_cyto_dom_N"/>
</dbReference>
<feature type="binding site" evidence="13">
    <location>
        <position position="720"/>
    </location>
    <ligand>
        <name>ATP</name>
        <dbReference type="ChEBI" id="CHEBI:30616"/>
    </ligand>
</feature>
<dbReference type="eggNOG" id="KOG0206">
    <property type="taxonomic scope" value="Eukaryota"/>
</dbReference>
<feature type="binding site" evidence="13">
    <location>
        <position position="597"/>
    </location>
    <ligand>
        <name>ATP</name>
        <dbReference type="ChEBI" id="CHEBI:30616"/>
    </ligand>
</feature>
<dbReference type="GO" id="GO:0000287">
    <property type="term" value="F:magnesium ion binding"/>
    <property type="evidence" value="ECO:0007669"/>
    <property type="project" value="UniProtKB-UniRule"/>
</dbReference>
<feature type="transmembrane region" description="Helical" evidence="15">
    <location>
        <begin position="979"/>
        <end position="1000"/>
    </location>
</feature>
<evidence type="ECO:0000256" key="8">
    <source>
        <dbReference type="ARBA" id="ARBA00022967"/>
    </source>
</evidence>
<evidence type="ECO:0000256" key="3">
    <source>
        <dbReference type="ARBA" id="ARBA00022692"/>
    </source>
</evidence>
<feature type="binding site" evidence="13">
    <location>
        <position position="640"/>
    </location>
    <ligand>
        <name>ATP</name>
        <dbReference type="ChEBI" id="CHEBI:30616"/>
    </ligand>
</feature>
<dbReference type="GO" id="GO:0140326">
    <property type="term" value="F:ATPase-coupled intramembrane lipid transporter activity"/>
    <property type="evidence" value="ECO:0000318"/>
    <property type="project" value="GO_Central"/>
</dbReference>
<feature type="binding site" evidence="13">
    <location>
        <position position="531"/>
    </location>
    <ligand>
        <name>ATP</name>
        <dbReference type="ChEBI" id="CHEBI:30616"/>
    </ligand>
</feature>
<evidence type="ECO:0000256" key="13">
    <source>
        <dbReference type="PIRSR" id="PIRSR606539-2"/>
    </source>
</evidence>
<evidence type="ECO:0000259" key="18">
    <source>
        <dbReference type="Pfam" id="PF16212"/>
    </source>
</evidence>
<dbReference type="GO" id="GO:0005524">
    <property type="term" value="F:ATP binding"/>
    <property type="evidence" value="ECO:0007669"/>
    <property type="project" value="UniProtKB-UniRule"/>
</dbReference>
<feature type="transmembrane region" description="Helical" evidence="15">
    <location>
        <begin position="64"/>
        <end position="92"/>
    </location>
</feature>
<feature type="domain" description="P-type ATPase C-terminal" evidence="18">
    <location>
        <begin position="834"/>
        <end position="1084"/>
    </location>
</feature>
<dbReference type="GO" id="GO:0016887">
    <property type="term" value="F:ATP hydrolysis activity"/>
    <property type="evidence" value="ECO:0007669"/>
    <property type="project" value="InterPro"/>
</dbReference>
<feature type="transmembrane region" description="Helical" evidence="15">
    <location>
        <begin position="1012"/>
        <end position="1035"/>
    </location>
</feature>
<evidence type="ECO:0000256" key="5">
    <source>
        <dbReference type="ARBA" id="ARBA00022741"/>
    </source>
</evidence>